<feature type="compositionally biased region" description="Basic and acidic residues" evidence="1">
    <location>
        <begin position="23"/>
        <end position="43"/>
    </location>
</feature>
<name>A0A0F7U882_NEOCL</name>
<feature type="compositionally biased region" description="Polar residues" evidence="1">
    <location>
        <begin position="331"/>
        <end position="345"/>
    </location>
</feature>
<protein>
    <submittedName>
        <fullName evidence="2">Uncharacterized protein</fullName>
    </submittedName>
</protein>
<sequence length="1501" mass="159464">MATTQTEATSTPSTTWGRAETCFTREEEGTPRSGSEHARRDGAQAHSRRFSDTLATLAKTAQESLVRLPPSLRRRRSRLRTPHRRESRGDTSSSSPPSRWLFPPDPATTDDAASFVLAEDTWMPVLDEREVSAASCTGARTDGFAGDGEPGREARRVSGTARERGPKREESAGEKDVQHEAREGTERDRKPFFPETSSSCETSLWLGEEPPPAFPPRHALAVSARDCLPNAPCMSPPPTYRAHFQRDNQVARSVDAAAPRDWRADIGCPASPAAGFRLLLNGDTCLLSFQRSEASVGAPEEMELWGCADSGETDARREDAPTKSDEEAKQPQHQLSPRTVAQEGNATRAALQHSLDRQREGLKALMHHQRVLHRALWVSGLSLGPPSVAPTSPEETGTGAPDLETARDALASQATSCSRSAQQPSASRSSVSPPSPRFSSGASHRVSCGSFPSSGPMHAPSLHAPSLHAPSLHAPRLAAGAFSPPTGREPVEEARARGEDQAPASTDRPAQVANVEMRRQQDLLAALLTQQTHLQEQLAHLLHPQPAPFPGTWNPADQLFLRPRLESSSLPVFASPAFLPRSTERFPPCCPWPPEATCAPPWPSPTAFFPSLAASSCPPAPPSSPTHLFPHEAFVPRSSLSPLAPSPLAPSPWSYTPYPACAALGAAAGGPTSPSRSSPEQPGDSLATDEDRAEATSSSGSLALPSLAESAQEEAPENAHEKRGQMLACGDRRDRLELRGASLRSSDVLHALFEERVAPPDAHAGVDHMRPPPEATLCSPHASRSRHGTAVNTAVLRSAALSRSGPAASGIADKAPEAAESGDATRRMPLAPRAAAAGTERLDAKENATGARCELGDGAADPQFGAPSGETKNLPRAGDAREKVRDDGFSTAFLLSQQKLLQLQILYLQRQMEEYERPGGRGHRGAPVSRDRPGSSSGSPPSPHPEKAPAASPAAPPAASPAAPPAASPAAPPAASPAAPPAASPAAPPAASPAAPPAAPPLESVAPEPLERTCREGGARLPGASAPPERDTETGPACMRAGTRLFPQQRPVIVSFEGCSAVCSPSAFSSPLPASAFHTPPEGAARLPAEGHFQPARRVVNHEDQIVPSLLKKLREQRDDPSSLRSSFPPATPARLAGSCWWDARRPQKLGKKQRPTETDTPQNSCADCPFSSALSCPSPPCSASSDQTDGQRKRQTNFLRSRRERRVDQKEIAALGSPDISKVESRVKAFWSGGAVDDASLQIPAGRNRTKTGTREDRLASLQALSGRGTAQQPDGAEQLAGRRSRLRQRVVVSLPAPSPPRSSSASSACPAPFSLPHCSLAEGNAEGQHAQEVGEDGSDMHEEKSRSHSTGAHTAGVQGHDGETPSDACRPTEPRTEGRKSGDTGDGDVGESVSSPEKRHGEKHHETDGAVSPRLNWSKETAELLREFSEQQHAIAEAKKERRCASVRTKGGSRVPFISETSPFFQEQVSRLNSSAADSLYVATMHTLLQRYEELTDVA</sequence>
<feature type="region of interest" description="Disordered" evidence="1">
    <location>
        <begin position="1"/>
        <end position="113"/>
    </location>
</feature>
<feature type="region of interest" description="Disordered" evidence="1">
    <location>
        <begin position="133"/>
        <end position="204"/>
    </location>
</feature>
<dbReference type="EMBL" id="LN714480">
    <property type="protein sequence ID" value="CEL66028.1"/>
    <property type="molecule type" value="Genomic_DNA"/>
</dbReference>
<feature type="compositionally biased region" description="Low complexity" evidence="1">
    <location>
        <begin position="827"/>
        <end position="839"/>
    </location>
</feature>
<evidence type="ECO:0000313" key="2">
    <source>
        <dbReference type="EMBL" id="CEL66028.1"/>
    </source>
</evidence>
<feature type="compositionally biased region" description="Basic and acidic residues" evidence="1">
    <location>
        <begin position="1398"/>
        <end position="1410"/>
    </location>
</feature>
<feature type="compositionally biased region" description="Basic and acidic residues" evidence="1">
    <location>
        <begin position="313"/>
        <end position="330"/>
    </location>
</feature>
<feature type="compositionally biased region" description="Low complexity" evidence="1">
    <location>
        <begin position="666"/>
        <end position="679"/>
    </location>
</feature>
<accession>A0A0F7U882</accession>
<feature type="region of interest" description="Disordered" evidence="1">
    <location>
        <begin position="666"/>
        <end position="728"/>
    </location>
</feature>
<feature type="compositionally biased region" description="Basic and acidic residues" evidence="1">
    <location>
        <begin position="489"/>
        <end position="500"/>
    </location>
</feature>
<feature type="compositionally biased region" description="Basic and acidic residues" evidence="1">
    <location>
        <begin position="717"/>
        <end position="728"/>
    </location>
</feature>
<feature type="compositionally biased region" description="Basic and acidic residues" evidence="1">
    <location>
        <begin position="1009"/>
        <end position="1018"/>
    </location>
</feature>
<feature type="compositionally biased region" description="Low complexity" evidence="1">
    <location>
        <begin position="416"/>
        <end position="440"/>
    </location>
</feature>
<feature type="region of interest" description="Disordered" evidence="1">
    <location>
        <begin position="311"/>
        <end position="347"/>
    </location>
</feature>
<feature type="compositionally biased region" description="Basic and acidic residues" evidence="1">
    <location>
        <begin position="149"/>
        <end position="192"/>
    </location>
</feature>
<proteinExistence type="predicted"/>
<gene>
    <name evidence="2" type="ORF">BN1204_018570</name>
</gene>
<feature type="compositionally biased region" description="Basic and acidic residues" evidence="1">
    <location>
        <begin position="1113"/>
        <end position="1122"/>
    </location>
</feature>
<feature type="region of interest" description="Disordered" evidence="1">
    <location>
        <begin position="1237"/>
        <end position="1418"/>
    </location>
</feature>
<feature type="compositionally biased region" description="Low complexity" evidence="1">
    <location>
        <begin position="1169"/>
        <end position="1186"/>
    </location>
</feature>
<feature type="region of interest" description="Disordered" evidence="1">
    <location>
        <begin position="802"/>
        <end position="883"/>
    </location>
</feature>
<organism evidence="2">
    <name type="scientific">Neospora caninum (strain Liverpool)</name>
    <dbReference type="NCBI Taxonomy" id="572307"/>
    <lineage>
        <taxon>Eukaryota</taxon>
        <taxon>Sar</taxon>
        <taxon>Alveolata</taxon>
        <taxon>Apicomplexa</taxon>
        <taxon>Conoidasida</taxon>
        <taxon>Coccidia</taxon>
        <taxon>Eucoccidiorida</taxon>
        <taxon>Eimeriorina</taxon>
        <taxon>Sarcocystidae</taxon>
        <taxon>Neospora</taxon>
    </lineage>
</organism>
<feature type="compositionally biased region" description="Basic and acidic residues" evidence="1">
    <location>
        <begin position="1372"/>
        <end position="1385"/>
    </location>
</feature>
<feature type="compositionally biased region" description="Low complexity" evidence="1">
    <location>
        <begin position="90"/>
        <end position="102"/>
    </location>
</feature>
<feature type="compositionally biased region" description="Low complexity" evidence="1">
    <location>
        <begin position="697"/>
        <end position="710"/>
    </location>
</feature>
<feature type="compositionally biased region" description="Basic residues" evidence="1">
    <location>
        <begin position="72"/>
        <end position="86"/>
    </location>
</feature>
<feature type="region of interest" description="Disordered" evidence="1">
    <location>
        <begin position="1074"/>
        <end position="1208"/>
    </location>
</feature>
<feature type="compositionally biased region" description="Low complexity" evidence="1">
    <location>
        <begin position="1291"/>
        <end position="1318"/>
    </location>
</feature>
<feature type="compositionally biased region" description="Pro residues" evidence="1">
    <location>
        <begin position="954"/>
        <end position="1000"/>
    </location>
</feature>
<feature type="region of interest" description="Disordered" evidence="1">
    <location>
        <begin position="916"/>
        <end position="1040"/>
    </location>
</feature>
<feature type="compositionally biased region" description="Low complexity" evidence="1">
    <location>
        <begin position="1"/>
        <end position="15"/>
    </location>
</feature>
<feature type="region of interest" description="Disordered" evidence="1">
    <location>
        <begin position="408"/>
        <end position="510"/>
    </location>
</feature>
<evidence type="ECO:0000256" key="1">
    <source>
        <dbReference type="SAM" id="MobiDB-lite"/>
    </source>
</evidence>
<reference evidence="2" key="1">
    <citation type="journal article" date="2015" name="PLoS ONE">
        <title>Comprehensive Evaluation of Toxoplasma gondii VEG and Neospora caninum LIV Genomes with Tachyzoite Stage Transcriptome and Proteome Defines Novel Transcript Features.</title>
        <authorList>
            <person name="Ramaprasad A."/>
            <person name="Mourier T."/>
            <person name="Naeem R."/>
            <person name="Malas T.B."/>
            <person name="Moussa E."/>
            <person name="Panigrahi A."/>
            <person name="Vermont S.J."/>
            <person name="Otto T.D."/>
            <person name="Wastling J."/>
            <person name="Pain A."/>
        </authorList>
    </citation>
    <scope>NUCLEOTIDE SEQUENCE</scope>
    <source>
        <strain evidence="2">Liverpool</strain>
    </source>
</reference>